<dbReference type="SUPFAM" id="SSF53474">
    <property type="entry name" value="alpha/beta-Hydrolases"/>
    <property type="match status" value="1"/>
</dbReference>
<dbReference type="InterPro" id="IPR050300">
    <property type="entry name" value="GDXG_lipolytic_enzyme"/>
</dbReference>
<dbReference type="PANTHER" id="PTHR48081:SF33">
    <property type="entry name" value="KYNURENINE FORMAMIDASE"/>
    <property type="match status" value="1"/>
</dbReference>
<gene>
    <name evidence="2" type="ORF">D8I30_07050</name>
</gene>
<accession>A0A494RNE7</accession>
<proteinExistence type="predicted"/>
<keyword evidence="3" id="KW-1185">Reference proteome</keyword>
<dbReference type="Proteomes" id="UP000276984">
    <property type="component" value="Chromosome"/>
</dbReference>
<sequence>MGKALSPEATLTMERAAAYEAAYNNRARVPGHPAILDRWRKESLRVIDARRPETIEYGPSERQKMEWFDAGAGAPVAIFMHGGYWQALDRGWFAWVAPALLQHGISVVVPGYDLAPAVSVGRIIGQMREATEAVRARSGKRPLAFGHSVGGHMAAGMLSEGRARAALAISGVFDLEPLIHTSLNQALGLDAPTARALSPIHWPVPNGATPGGTALDCWVGGAESNEFVRQSREMAAAWGGKGADTRVEIVEGADHFTVLDPLADPDSAMVRRLVELATAE</sequence>
<organism evidence="2 3">
    <name type="scientific">Brevundimonas naejangsanensis</name>
    <dbReference type="NCBI Taxonomy" id="588932"/>
    <lineage>
        <taxon>Bacteria</taxon>
        <taxon>Pseudomonadati</taxon>
        <taxon>Pseudomonadota</taxon>
        <taxon>Alphaproteobacteria</taxon>
        <taxon>Caulobacterales</taxon>
        <taxon>Caulobacteraceae</taxon>
        <taxon>Brevundimonas</taxon>
    </lineage>
</organism>
<evidence type="ECO:0000256" key="1">
    <source>
        <dbReference type="ARBA" id="ARBA00022801"/>
    </source>
</evidence>
<reference evidence="2 3" key="1">
    <citation type="submission" date="2018-10" db="EMBL/GenBank/DDBJ databases">
        <title>Complete genome sequence of Brevundimonas naejangsanensis BRV3.</title>
        <authorList>
            <person name="Berrios L."/>
            <person name="Ely B."/>
        </authorList>
    </citation>
    <scope>NUCLEOTIDE SEQUENCE [LARGE SCALE GENOMIC DNA]</scope>
    <source>
        <strain evidence="2 3">BRV3</strain>
    </source>
</reference>
<name>A0A494RNE7_9CAUL</name>
<dbReference type="Gene3D" id="3.40.50.1820">
    <property type="entry name" value="alpha/beta hydrolase"/>
    <property type="match status" value="1"/>
</dbReference>
<protein>
    <submittedName>
        <fullName evidence="2">Alpha/beta hydrolase</fullName>
    </submittedName>
</protein>
<dbReference type="InterPro" id="IPR029058">
    <property type="entry name" value="AB_hydrolase_fold"/>
</dbReference>
<dbReference type="PANTHER" id="PTHR48081">
    <property type="entry name" value="AB HYDROLASE SUPERFAMILY PROTEIN C4A8.06C"/>
    <property type="match status" value="1"/>
</dbReference>
<dbReference type="OrthoDB" id="9771666at2"/>
<keyword evidence="1 2" id="KW-0378">Hydrolase</keyword>
<dbReference type="EMBL" id="CP032707">
    <property type="protein sequence ID" value="AYG94966.1"/>
    <property type="molecule type" value="Genomic_DNA"/>
</dbReference>
<evidence type="ECO:0000313" key="2">
    <source>
        <dbReference type="EMBL" id="AYG94966.1"/>
    </source>
</evidence>
<dbReference type="RefSeq" id="WP_121482114.1">
    <property type="nucleotide sequence ID" value="NZ_CP032707.1"/>
</dbReference>
<evidence type="ECO:0000313" key="3">
    <source>
        <dbReference type="Proteomes" id="UP000276984"/>
    </source>
</evidence>
<dbReference type="GO" id="GO:0016787">
    <property type="term" value="F:hydrolase activity"/>
    <property type="evidence" value="ECO:0007669"/>
    <property type="project" value="UniProtKB-KW"/>
</dbReference>
<dbReference type="AlphaFoldDB" id="A0A494RNE7"/>